<keyword evidence="8" id="KW-0808">Transferase</keyword>
<dbReference type="InterPro" id="IPR005467">
    <property type="entry name" value="His_kinase_dom"/>
</dbReference>
<dbReference type="InterPro" id="IPR035965">
    <property type="entry name" value="PAS-like_dom_sf"/>
</dbReference>
<dbReference type="Pfam" id="PF00072">
    <property type="entry name" value="Response_reg"/>
    <property type="match status" value="1"/>
</dbReference>
<feature type="domain" description="PAS" evidence="22">
    <location>
        <begin position="154"/>
        <end position="225"/>
    </location>
</feature>
<keyword evidence="14" id="KW-1133">Transmembrane helix</keyword>
<dbReference type="Gene3D" id="3.30.450.20">
    <property type="entry name" value="PAS domain"/>
    <property type="match status" value="2"/>
</dbReference>
<dbReference type="PROSITE" id="PS50113">
    <property type="entry name" value="PAC"/>
    <property type="match status" value="3"/>
</dbReference>
<evidence type="ECO:0000259" key="23">
    <source>
        <dbReference type="PROSITE" id="PS50113"/>
    </source>
</evidence>
<evidence type="ECO:0000256" key="14">
    <source>
        <dbReference type="ARBA" id="ARBA00022989"/>
    </source>
</evidence>
<feature type="domain" description="Histidine kinase" evidence="20">
    <location>
        <begin position="305"/>
        <end position="523"/>
    </location>
</feature>
<dbReference type="InterPro" id="IPR011006">
    <property type="entry name" value="CheY-like_superfamily"/>
</dbReference>
<dbReference type="Gene3D" id="3.30.565.10">
    <property type="entry name" value="Histidine kinase-like ATPase, C-terminal domain"/>
    <property type="match status" value="1"/>
</dbReference>
<dbReference type="Pfam" id="PF02518">
    <property type="entry name" value="HATPase_c"/>
    <property type="match status" value="1"/>
</dbReference>
<evidence type="ECO:0000256" key="8">
    <source>
        <dbReference type="ARBA" id="ARBA00022679"/>
    </source>
</evidence>
<dbReference type="CDD" id="cd16922">
    <property type="entry name" value="HATPase_EvgS-ArcB-TorS-like"/>
    <property type="match status" value="1"/>
</dbReference>
<keyword evidence="16" id="KW-0472">Membrane</keyword>
<evidence type="ECO:0000256" key="19">
    <source>
        <dbReference type="SAM" id="Coils"/>
    </source>
</evidence>
<feature type="domain" description="PAC" evidence="23">
    <location>
        <begin position="1"/>
        <end position="20"/>
    </location>
</feature>
<name>A0A951Q4F3_9NOST</name>
<evidence type="ECO:0000256" key="5">
    <source>
        <dbReference type="ARBA" id="ARBA00022475"/>
    </source>
</evidence>
<evidence type="ECO:0000256" key="3">
    <source>
        <dbReference type="ARBA" id="ARBA00006402"/>
    </source>
</evidence>
<evidence type="ECO:0000256" key="13">
    <source>
        <dbReference type="ARBA" id="ARBA00022840"/>
    </source>
</evidence>
<dbReference type="AlphaFoldDB" id="A0A951Q4F3"/>
<comment type="catalytic activity">
    <reaction evidence="1">
        <text>ATP + protein L-histidine = ADP + protein N-phospho-L-histidine.</text>
        <dbReference type="EC" id="2.7.13.3"/>
    </reaction>
</comment>
<evidence type="ECO:0000256" key="18">
    <source>
        <dbReference type="PROSITE-ProRule" id="PRU00169"/>
    </source>
</evidence>
<comment type="similarity">
    <text evidence="3">In the N-terminal section; belongs to the phytochrome family.</text>
</comment>
<dbReference type="SMART" id="SM00387">
    <property type="entry name" value="HATPase_c"/>
    <property type="match status" value="1"/>
</dbReference>
<evidence type="ECO:0000256" key="17">
    <source>
        <dbReference type="ARBA" id="ARBA00074306"/>
    </source>
</evidence>
<dbReference type="GO" id="GO:0005524">
    <property type="term" value="F:ATP binding"/>
    <property type="evidence" value="ECO:0007669"/>
    <property type="project" value="UniProtKB-KW"/>
</dbReference>
<dbReference type="SUPFAM" id="SSF52172">
    <property type="entry name" value="CheY-like"/>
    <property type="match status" value="1"/>
</dbReference>
<dbReference type="Pfam" id="PF08447">
    <property type="entry name" value="PAS_3"/>
    <property type="match status" value="2"/>
</dbReference>
<dbReference type="EMBL" id="JAHHHN010000021">
    <property type="protein sequence ID" value="MBW4564411.1"/>
    <property type="molecule type" value="Genomic_DNA"/>
</dbReference>
<comment type="caution">
    <text evidence="24">The sequence shown here is derived from an EMBL/GenBank/DDBJ whole genome shotgun (WGS) entry which is preliminary data.</text>
</comment>
<dbReference type="PRINTS" id="PR00344">
    <property type="entry name" value="BCTRLSENSOR"/>
</dbReference>
<feature type="domain" description="Response regulatory" evidence="21">
    <location>
        <begin position="549"/>
        <end position="667"/>
    </location>
</feature>
<evidence type="ECO:0000256" key="4">
    <source>
        <dbReference type="ARBA" id="ARBA00012438"/>
    </source>
</evidence>
<dbReference type="InterPro" id="IPR001610">
    <property type="entry name" value="PAC"/>
</dbReference>
<dbReference type="InterPro" id="IPR003594">
    <property type="entry name" value="HATPase_dom"/>
</dbReference>
<protein>
    <recommendedName>
        <fullName evidence="17">Circadian input-output histidine kinase CikA</fullName>
        <ecNumber evidence="4">2.7.13.3</ecNumber>
    </recommendedName>
</protein>
<dbReference type="PANTHER" id="PTHR43547:SF2">
    <property type="entry name" value="HYBRID SIGNAL TRANSDUCTION HISTIDINE KINASE C"/>
    <property type="match status" value="1"/>
</dbReference>
<dbReference type="SUPFAM" id="SSF47384">
    <property type="entry name" value="Homodimeric domain of signal transducing histidine kinase"/>
    <property type="match status" value="1"/>
</dbReference>
<dbReference type="PROSITE" id="PS50109">
    <property type="entry name" value="HIS_KIN"/>
    <property type="match status" value="1"/>
</dbReference>
<dbReference type="Gene3D" id="1.10.287.130">
    <property type="match status" value="1"/>
</dbReference>
<reference evidence="24" key="2">
    <citation type="journal article" date="2022" name="Microbiol. Resour. Announc.">
        <title>Metagenome Sequencing to Explore Phylogenomics of Terrestrial Cyanobacteria.</title>
        <authorList>
            <person name="Ward R.D."/>
            <person name="Stajich J.E."/>
            <person name="Johansen J.R."/>
            <person name="Huntemann M."/>
            <person name="Clum A."/>
            <person name="Foster B."/>
            <person name="Foster B."/>
            <person name="Roux S."/>
            <person name="Palaniappan K."/>
            <person name="Varghese N."/>
            <person name="Mukherjee S."/>
            <person name="Reddy T.B.K."/>
            <person name="Daum C."/>
            <person name="Copeland A."/>
            <person name="Chen I.A."/>
            <person name="Ivanova N.N."/>
            <person name="Kyrpides N.C."/>
            <person name="Shapiro N."/>
            <person name="Eloe-Fadrosh E.A."/>
            <person name="Pietrasiak N."/>
        </authorList>
    </citation>
    <scope>NUCLEOTIDE SEQUENCE</scope>
    <source>
        <strain evidence="24">JT2-VF2</strain>
    </source>
</reference>
<evidence type="ECO:0000256" key="15">
    <source>
        <dbReference type="ARBA" id="ARBA00023012"/>
    </source>
</evidence>
<dbReference type="EC" id="2.7.13.3" evidence="4"/>
<keyword evidence="6" id="KW-0997">Cell inner membrane</keyword>
<dbReference type="FunFam" id="2.10.70.100:FF:000001">
    <property type="entry name" value="Sensory transduction histidine kinase"/>
    <property type="match status" value="2"/>
</dbReference>
<keyword evidence="7 18" id="KW-0597">Phosphoprotein</keyword>
<dbReference type="InterPro" id="IPR036097">
    <property type="entry name" value="HisK_dim/P_sf"/>
</dbReference>
<dbReference type="PROSITE" id="PS50110">
    <property type="entry name" value="RESPONSE_REGULATORY"/>
    <property type="match status" value="1"/>
</dbReference>
<evidence type="ECO:0000259" key="21">
    <source>
        <dbReference type="PROSITE" id="PS50110"/>
    </source>
</evidence>
<dbReference type="FunFam" id="1.10.287.130:FF:000004">
    <property type="entry name" value="Ethylene receptor 1"/>
    <property type="match status" value="1"/>
</dbReference>
<dbReference type="SMART" id="SM00086">
    <property type="entry name" value="PAC"/>
    <property type="match status" value="2"/>
</dbReference>
<evidence type="ECO:0000256" key="12">
    <source>
        <dbReference type="ARBA" id="ARBA00022777"/>
    </source>
</evidence>
<dbReference type="FunFam" id="3.30.565.10:FF:000010">
    <property type="entry name" value="Sensor histidine kinase RcsC"/>
    <property type="match status" value="1"/>
</dbReference>
<dbReference type="SMART" id="SM00388">
    <property type="entry name" value="HisKA"/>
    <property type="match status" value="1"/>
</dbReference>
<dbReference type="InterPro" id="IPR001789">
    <property type="entry name" value="Sig_transdc_resp-reg_receiver"/>
</dbReference>
<organism evidence="24 25">
    <name type="scientific">Mojavia pulchra JT2-VF2</name>
    <dbReference type="NCBI Taxonomy" id="287848"/>
    <lineage>
        <taxon>Bacteria</taxon>
        <taxon>Bacillati</taxon>
        <taxon>Cyanobacteriota</taxon>
        <taxon>Cyanophyceae</taxon>
        <taxon>Nostocales</taxon>
        <taxon>Nostocaceae</taxon>
    </lineage>
</organism>
<dbReference type="GO" id="GO:0005886">
    <property type="term" value="C:plasma membrane"/>
    <property type="evidence" value="ECO:0007669"/>
    <property type="project" value="UniProtKB-SubCell"/>
</dbReference>
<evidence type="ECO:0000256" key="7">
    <source>
        <dbReference type="ARBA" id="ARBA00022553"/>
    </source>
</evidence>
<dbReference type="SMART" id="SM00448">
    <property type="entry name" value="REC"/>
    <property type="match status" value="1"/>
</dbReference>
<dbReference type="InterPro" id="IPR000014">
    <property type="entry name" value="PAS"/>
</dbReference>
<dbReference type="InterPro" id="IPR004358">
    <property type="entry name" value="Sig_transdc_His_kin-like_C"/>
</dbReference>
<dbReference type="PROSITE" id="PS50112">
    <property type="entry name" value="PAS"/>
    <property type="match status" value="1"/>
</dbReference>
<sequence length="668" mass="74306">MLGTHTDITDRKHTEQILRQNEEQARLAIKIGRLGTWRYNLHTNSVELDERMREIWGEPDDTQTIPLPRVIERIHPDDREPVAIAIGAALAPESSGTYEMDYRVIWDDGSERWVSANGQVQFEGEGEYRRPIDFLGTALDITDRKQAEEALRNSAERLSVALTAAKLGDWSWNAATDIVTFSERGAEIFGIPPGPYITWTQMQSLLHEQDREQAQLRVEQAVAKQEDYDIEYRVIHLDGTLRWVAAKGRAQYDPSGQVLGMLGVVQDITARKQAEQEREQLLERERTAREQAEAANRIKDEFLAVLSHELRSPLNPILGWAKLLQTRQFDQSGTKRALETIERNAKLQIQLIDDLLDISRILRGKMMLNVCPVNLVEVVDAASETVRLSAEAKGIEIHKVVAGDIGLVSGDSGRLQQIVWNLLSNAVKFTPNGGKIEIRLEQVGTDAQIQVKDTGKGIKPEFLPHVFEYFRQEDSTTTRKFGGLGLGLAIVRYFTELHGGTVKAESLGEGLGATFTVSLPQPKHQNGGNTDADVSASAVAEASPLANLRILVVDDEADMRELIFTIFQQTGAEVRLAASAVEALEVLDVFKPDFLISDIGMPEMDGYELMRQVRSLPPENIGQIPAIALTAYAGEINQQQALAAGFLRHIAKPVEPEELLEAIVTLVK</sequence>
<dbReference type="CDD" id="cd00130">
    <property type="entry name" value="PAS"/>
    <property type="match status" value="2"/>
</dbReference>
<evidence type="ECO:0000256" key="2">
    <source>
        <dbReference type="ARBA" id="ARBA00004429"/>
    </source>
</evidence>
<dbReference type="GO" id="GO:0000155">
    <property type="term" value="F:phosphorelay sensor kinase activity"/>
    <property type="evidence" value="ECO:0007669"/>
    <property type="project" value="InterPro"/>
</dbReference>
<evidence type="ECO:0000313" key="24">
    <source>
        <dbReference type="EMBL" id="MBW4564411.1"/>
    </source>
</evidence>
<evidence type="ECO:0000259" key="22">
    <source>
        <dbReference type="PROSITE" id="PS50112"/>
    </source>
</evidence>
<keyword evidence="10" id="KW-0677">Repeat</keyword>
<dbReference type="Gene3D" id="3.40.50.2300">
    <property type="match status" value="1"/>
</dbReference>
<feature type="modified residue" description="4-aspartylphosphate" evidence="18">
    <location>
        <position position="598"/>
    </location>
</feature>
<dbReference type="Proteomes" id="UP000715781">
    <property type="component" value="Unassembled WGS sequence"/>
</dbReference>
<comment type="subcellular location">
    <subcellularLocation>
        <location evidence="2">Cell inner membrane</location>
        <topology evidence="2">Multi-pass membrane protein</topology>
    </subcellularLocation>
</comment>
<dbReference type="Gene3D" id="2.10.70.100">
    <property type="match status" value="2"/>
</dbReference>
<feature type="coiled-coil region" evidence="19">
    <location>
        <begin position="265"/>
        <end position="298"/>
    </location>
</feature>
<keyword evidence="12" id="KW-0418">Kinase</keyword>
<dbReference type="PANTHER" id="PTHR43547">
    <property type="entry name" value="TWO-COMPONENT HISTIDINE KINASE"/>
    <property type="match status" value="1"/>
</dbReference>
<evidence type="ECO:0000256" key="6">
    <source>
        <dbReference type="ARBA" id="ARBA00022519"/>
    </source>
</evidence>
<evidence type="ECO:0000256" key="1">
    <source>
        <dbReference type="ARBA" id="ARBA00000085"/>
    </source>
</evidence>
<accession>A0A951Q4F3</accession>
<keyword evidence="13" id="KW-0067">ATP-binding</keyword>
<dbReference type="CDD" id="cd17580">
    <property type="entry name" value="REC_2_DhkD-like"/>
    <property type="match status" value="1"/>
</dbReference>
<dbReference type="SUPFAM" id="SSF55874">
    <property type="entry name" value="ATPase domain of HSP90 chaperone/DNA topoisomerase II/histidine kinase"/>
    <property type="match status" value="1"/>
</dbReference>
<dbReference type="Pfam" id="PF00512">
    <property type="entry name" value="HisKA"/>
    <property type="match status" value="1"/>
</dbReference>
<keyword evidence="11" id="KW-0547">Nucleotide-binding</keyword>
<dbReference type="CDD" id="cd00082">
    <property type="entry name" value="HisKA"/>
    <property type="match status" value="1"/>
</dbReference>
<dbReference type="NCBIfam" id="TIGR00229">
    <property type="entry name" value="sensory_box"/>
    <property type="match status" value="2"/>
</dbReference>
<evidence type="ECO:0000259" key="20">
    <source>
        <dbReference type="PROSITE" id="PS50109"/>
    </source>
</evidence>
<dbReference type="InterPro" id="IPR000700">
    <property type="entry name" value="PAS-assoc_C"/>
</dbReference>
<evidence type="ECO:0000256" key="16">
    <source>
        <dbReference type="ARBA" id="ARBA00023136"/>
    </source>
</evidence>
<dbReference type="InterPro" id="IPR003661">
    <property type="entry name" value="HisK_dim/P_dom"/>
</dbReference>
<keyword evidence="15" id="KW-0902">Two-component regulatory system</keyword>
<proteinExistence type="inferred from homology"/>
<evidence type="ECO:0000256" key="11">
    <source>
        <dbReference type="ARBA" id="ARBA00022741"/>
    </source>
</evidence>
<reference evidence="24" key="1">
    <citation type="submission" date="2021-05" db="EMBL/GenBank/DDBJ databases">
        <authorList>
            <person name="Pietrasiak N."/>
            <person name="Ward R."/>
            <person name="Stajich J.E."/>
            <person name="Kurbessoian T."/>
        </authorList>
    </citation>
    <scope>NUCLEOTIDE SEQUENCE</scope>
    <source>
        <strain evidence="24">JT2-VF2</strain>
    </source>
</reference>
<dbReference type="SUPFAM" id="SSF55785">
    <property type="entry name" value="PYP-like sensor domain (PAS domain)"/>
    <property type="match status" value="2"/>
</dbReference>
<keyword evidence="5" id="KW-1003">Cell membrane</keyword>
<dbReference type="InterPro" id="IPR036890">
    <property type="entry name" value="HATPase_C_sf"/>
</dbReference>
<evidence type="ECO:0000313" key="25">
    <source>
        <dbReference type="Proteomes" id="UP000715781"/>
    </source>
</evidence>
<evidence type="ECO:0000256" key="9">
    <source>
        <dbReference type="ARBA" id="ARBA00022692"/>
    </source>
</evidence>
<keyword evidence="9" id="KW-0812">Transmembrane</keyword>
<dbReference type="InterPro" id="IPR013655">
    <property type="entry name" value="PAS_fold_3"/>
</dbReference>
<gene>
    <name evidence="24" type="ORF">KME32_25395</name>
</gene>
<feature type="domain" description="PAC" evidence="23">
    <location>
        <begin position="228"/>
        <end position="280"/>
    </location>
</feature>
<evidence type="ECO:0000256" key="10">
    <source>
        <dbReference type="ARBA" id="ARBA00022737"/>
    </source>
</evidence>
<keyword evidence="19" id="KW-0175">Coiled coil</keyword>
<feature type="domain" description="PAC" evidence="23">
    <location>
        <begin position="98"/>
        <end position="153"/>
    </location>
</feature>
<dbReference type="SMART" id="SM00091">
    <property type="entry name" value="PAS"/>
    <property type="match status" value="2"/>
</dbReference>